<reference evidence="7" key="1">
    <citation type="journal article" date="2013" name="Genetics">
        <title>The draft genome and transcriptome of Panagrellus redivivus are shaped by the harsh demands of a free-living lifestyle.</title>
        <authorList>
            <person name="Srinivasan J."/>
            <person name="Dillman A.R."/>
            <person name="Macchietto M.G."/>
            <person name="Heikkinen L."/>
            <person name="Lakso M."/>
            <person name="Fracchia K.M."/>
            <person name="Antoshechkin I."/>
            <person name="Mortazavi A."/>
            <person name="Wong G."/>
            <person name="Sternberg P.W."/>
        </authorList>
    </citation>
    <scope>NUCLEOTIDE SEQUENCE [LARGE SCALE GENOMIC DNA]</scope>
    <source>
        <strain evidence="7">MT8872</strain>
    </source>
</reference>
<evidence type="ECO:0000256" key="3">
    <source>
        <dbReference type="ARBA" id="ARBA00022483"/>
    </source>
</evidence>
<reference evidence="8" key="2">
    <citation type="submission" date="2020-10" db="UniProtKB">
        <authorList>
            <consortium name="WormBaseParasite"/>
        </authorList>
    </citation>
    <scope>IDENTIFICATION</scope>
</reference>
<dbReference type="PANTHER" id="PTHR16705:SF4">
    <property type="entry name" value="COMPLEXIN"/>
    <property type="match status" value="1"/>
</dbReference>
<keyword evidence="3" id="KW-0268">Exocytosis</keyword>
<protein>
    <submittedName>
        <fullName evidence="8">Complexin</fullName>
    </submittedName>
</protein>
<evidence type="ECO:0000256" key="6">
    <source>
        <dbReference type="SAM" id="MobiDB-lite"/>
    </source>
</evidence>
<dbReference type="GO" id="GO:0043195">
    <property type="term" value="C:terminal bouton"/>
    <property type="evidence" value="ECO:0007669"/>
    <property type="project" value="TreeGrafter"/>
</dbReference>
<dbReference type="InterPro" id="IPR008849">
    <property type="entry name" value="Synaphin"/>
</dbReference>
<evidence type="ECO:0000313" key="7">
    <source>
        <dbReference type="Proteomes" id="UP000492821"/>
    </source>
</evidence>
<comment type="function">
    <text evidence="5">Positively regulates a late step in synaptic vesicle exocytosis.</text>
</comment>
<evidence type="ECO:0000256" key="2">
    <source>
        <dbReference type="ARBA" id="ARBA00022448"/>
    </source>
</evidence>
<evidence type="ECO:0000256" key="1">
    <source>
        <dbReference type="ARBA" id="ARBA00005396"/>
    </source>
</evidence>
<dbReference type="AlphaFoldDB" id="A0A7E4W7C7"/>
<dbReference type="Gene3D" id="1.20.5.580">
    <property type="entry name" value="Single Helix bin"/>
    <property type="match status" value="1"/>
</dbReference>
<dbReference type="GO" id="GO:0016079">
    <property type="term" value="P:synaptic vesicle exocytosis"/>
    <property type="evidence" value="ECO:0007669"/>
    <property type="project" value="TreeGrafter"/>
</dbReference>
<evidence type="ECO:0000256" key="4">
    <source>
        <dbReference type="ARBA" id="ARBA00022775"/>
    </source>
</evidence>
<accession>A0A7E4W7C7</accession>
<sequence>MSFIVKHLVSNKLNNLVSNIGGGSKEEEEPTVEDPAAVLTQREAEERRREKHRAMELEREQMRANIRKKYNIPKKTEAPKLEKEAEEEEKKTPEQLVADINAENDNIVAQLGLTVPVEKAKTAMSSAVSTVRGYLPF</sequence>
<proteinExistence type="inferred from homology"/>
<feature type="region of interest" description="Disordered" evidence="6">
    <location>
        <begin position="15"/>
        <end position="93"/>
    </location>
</feature>
<evidence type="ECO:0000256" key="5">
    <source>
        <dbReference type="ARBA" id="ARBA00037297"/>
    </source>
</evidence>
<dbReference type="Proteomes" id="UP000492821">
    <property type="component" value="Unassembled WGS sequence"/>
</dbReference>
<dbReference type="WBParaSite" id="Pan_g6972.t1">
    <property type="protein sequence ID" value="Pan_g6972.t1"/>
    <property type="gene ID" value="Pan_g6972"/>
</dbReference>
<feature type="compositionally biased region" description="Basic and acidic residues" evidence="6">
    <location>
        <begin position="42"/>
        <end position="62"/>
    </location>
</feature>
<comment type="similarity">
    <text evidence="1">Belongs to the complexin/synaphin family.</text>
</comment>
<dbReference type="PANTHER" id="PTHR16705">
    <property type="entry name" value="COMPLEXIN"/>
    <property type="match status" value="1"/>
</dbReference>
<name>A0A7E4W7C7_PANRE</name>
<keyword evidence="7" id="KW-1185">Reference proteome</keyword>
<dbReference type="GO" id="GO:0031201">
    <property type="term" value="C:SNARE complex"/>
    <property type="evidence" value="ECO:0007669"/>
    <property type="project" value="TreeGrafter"/>
</dbReference>
<dbReference type="SUPFAM" id="SSF58038">
    <property type="entry name" value="SNARE fusion complex"/>
    <property type="match status" value="1"/>
</dbReference>
<keyword evidence="4" id="KW-0532">Neurotransmitter transport</keyword>
<evidence type="ECO:0000313" key="8">
    <source>
        <dbReference type="WBParaSite" id="Pan_g6972.t1"/>
    </source>
</evidence>
<organism evidence="7 8">
    <name type="scientific">Panagrellus redivivus</name>
    <name type="common">Microworm</name>
    <dbReference type="NCBI Taxonomy" id="6233"/>
    <lineage>
        <taxon>Eukaryota</taxon>
        <taxon>Metazoa</taxon>
        <taxon>Ecdysozoa</taxon>
        <taxon>Nematoda</taxon>
        <taxon>Chromadorea</taxon>
        <taxon>Rhabditida</taxon>
        <taxon>Tylenchina</taxon>
        <taxon>Panagrolaimomorpha</taxon>
        <taxon>Panagrolaimoidea</taxon>
        <taxon>Panagrolaimidae</taxon>
        <taxon>Panagrellus</taxon>
    </lineage>
</organism>
<keyword evidence="2" id="KW-0813">Transport</keyword>
<feature type="compositionally biased region" description="Basic and acidic residues" evidence="6">
    <location>
        <begin position="74"/>
        <end position="93"/>
    </location>
</feature>
<dbReference type="GO" id="GO:0019905">
    <property type="term" value="F:syntaxin binding"/>
    <property type="evidence" value="ECO:0007669"/>
    <property type="project" value="InterPro"/>
</dbReference>
<dbReference type="Pfam" id="PF05835">
    <property type="entry name" value="Synaphin"/>
    <property type="match status" value="1"/>
</dbReference>
<dbReference type="GO" id="GO:0046928">
    <property type="term" value="P:regulation of neurotransmitter secretion"/>
    <property type="evidence" value="ECO:0007669"/>
    <property type="project" value="TreeGrafter"/>
</dbReference>